<evidence type="ECO:0000313" key="4">
    <source>
        <dbReference type="EMBL" id="MOY42326.1"/>
    </source>
</evidence>
<feature type="compositionally biased region" description="Polar residues" evidence="1">
    <location>
        <begin position="245"/>
        <end position="254"/>
    </location>
</feature>
<dbReference type="VEuPathDB" id="VectorBase:ISCI017075"/>
<reference evidence="4" key="1">
    <citation type="submission" date="2019-04" db="EMBL/GenBank/DDBJ databases">
        <title>An insight into the mialome of Ixodes scapularis.</title>
        <authorList>
            <person name="Ribeiro J.M."/>
            <person name="Mather T.N."/>
            <person name="Karim S."/>
        </authorList>
    </citation>
    <scope>NUCLEOTIDE SEQUENCE</scope>
</reference>
<feature type="compositionally biased region" description="Polar residues" evidence="1">
    <location>
        <begin position="156"/>
        <end position="172"/>
    </location>
</feature>
<evidence type="ECO:0000256" key="2">
    <source>
        <dbReference type="SAM" id="Phobius"/>
    </source>
</evidence>
<dbReference type="InterPro" id="IPR015940">
    <property type="entry name" value="UBA"/>
</dbReference>
<dbReference type="Pfam" id="PF00627">
    <property type="entry name" value="UBA"/>
    <property type="match status" value="1"/>
</dbReference>
<dbReference type="PANTHER" id="PTHR48125:SF12">
    <property type="entry name" value="AT HOOK TRANSCRIPTION FACTOR FAMILY-RELATED"/>
    <property type="match status" value="1"/>
</dbReference>
<dbReference type="VEuPathDB" id="VectorBase:ISCW017075"/>
<protein>
    <submittedName>
        <fullName evidence="4">Putative e3 ubiquitin-protein ligase huwe1</fullName>
    </submittedName>
</protein>
<feature type="compositionally biased region" description="Polar residues" evidence="1">
    <location>
        <begin position="402"/>
        <end position="414"/>
    </location>
</feature>
<dbReference type="OrthoDB" id="8068875at2759"/>
<feature type="region of interest" description="Disordered" evidence="1">
    <location>
        <begin position="856"/>
        <end position="888"/>
    </location>
</feature>
<dbReference type="InterPro" id="IPR010314">
    <property type="entry name" value="E3_Ub_ligase_DUF913"/>
</dbReference>
<feature type="domain" description="UBA" evidence="3">
    <location>
        <begin position="1360"/>
        <end position="1399"/>
    </location>
</feature>
<accession>A0A4D5S055</accession>
<proteinExistence type="predicted"/>
<evidence type="ECO:0000256" key="1">
    <source>
        <dbReference type="SAM" id="MobiDB-lite"/>
    </source>
</evidence>
<keyword evidence="2" id="KW-0472">Membrane</keyword>
<organism evidence="4">
    <name type="scientific">Ixodes scapularis</name>
    <name type="common">Black-legged tick</name>
    <name type="synonym">Deer tick</name>
    <dbReference type="NCBI Taxonomy" id="6945"/>
    <lineage>
        <taxon>Eukaryota</taxon>
        <taxon>Metazoa</taxon>
        <taxon>Ecdysozoa</taxon>
        <taxon>Arthropoda</taxon>
        <taxon>Chelicerata</taxon>
        <taxon>Arachnida</taxon>
        <taxon>Acari</taxon>
        <taxon>Parasitiformes</taxon>
        <taxon>Ixodida</taxon>
        <taxon>Ixodoidea</taxon>
        <taxon>Ixodidae</taxon>
        <taxon>Ixodinae</taxon>
        <taxon>Ixodes</taxon>
    </lineage>
</organism>
<feature type="transmembrane region" description="Helical" evidence="2">
    <location>
        <begin position="6"/>
        <end position="26"/>
    </location>
</feature>
<feature type="region of interest" description="Disordered" evidence="1">
    <location>
        <begin position="148"/>
        <end position="276"/>
    </location>
</feature>
<dbReference type="EMBL" id="GHJT01008355">
    <property type="protein sequence ID" value="MOY42326.1"/>
    <property type="molecule type" value="Transcribed_RNA"/>
</dbReference>
<dbReference type="SUPFAM" id="SSF46934">
    <property type="entry name" value="UBA-like"/>
    <property type="match status" value="1"/>
</dbReference>
<dbReference type="VEuPathDB" id="VectorBase:ISCP_013149"/>
<dbReference type="InterPro" id="IPR041918">
    <property type="entry name" value="UBA_HUWE1"/>
</dbReference>
<feature type="region of interest" description="Disordered" evidence="1">
    <location>
        <begin position="369"/>
        <end position="414"/>
    </location>
</feature>
<dbReference type="Gene3D" id="1.10.8.10">
    <property type="entry name" value="DNA helicase RuvA subunit, C-terminal domain"/>
    <property type="match status" value="1"/>
</dbReference>
<evidence type="ECO:0000259" key="3">
    <source>
        <dbReference type="PROSITE" id="PS50030"/>
    </source>
</evidence>
<dbReference type="InterPro" id="IPR009060">
    <property type="entry name" value="UBA-like_sf"/>
</dbReference>
<feature type="compositionally biased region" description="Acidic residues" evidence="1">
    <location>
        <begin position="697"/>
        <end position="708"/>
    </location>
</feature>
<dbReference type="CDD" id="cd14288">
    <property type="entry name" value="UBA_HUWE1"/>
    <property type="match status" value="1"/>
</dbReference>
<feature type="region of interest" description="Disordered" evidence="1">
    <location>
        <begin position="1322"/>
        <end position="1348"/>
    </location>
</feature>
<feature type="region of interest" description="Disordered" evidence="1">
    <location>
        <begin position="1000"/>
        <end position="1038"/>
    </location>
</feature>
<feature type="compositionally biased region" description="Basic and acidic residues" evidence="1">
    <location>
        <begin position="234"/>
        <end position="244"/>
    </location>
</feature>
<feature type="compositionally biased region" description="Gly residues" evidence="1">
    <location>
        <begin position="661"/>
        <end position="687"/>
    </location>
</feature>
<keyword evidence="2" id="KW-0812">Transmembrane</keyword>
<sequence>MEHLTALLSSSDMLVVLGVLNLLYVFSKRSNFITRLNPERRQALLTRLTYLAENWGGKENGFGLAECCRDLPMNKFPASATTLHFEFYMDSADTNGSGKKLPVNTVSVIHMENVDKITNKNPSQIMEELLETHAVPAAKHMLLQTHMPQEHKVTSDTKSPQGDNTRPQQSPTLEDDKDNKDNINKEPHNPRIKEPVKENKLKDPRRMQNNPPDTRNRTSNIHRDRKPNNGTTGNDKRPASHHQDLPTTVTTRIQAPTRDQAPQKDRDQQRANPPQPNMATARIHLLNHLANDKSGGEALVSCGMVESLLKVIGWHGTEPEHVTFVTRAVRVIDLITGLDMQTFQAHGGLNSFIRRLELEVEHCRKEQPFAIRPRHRESSVASTDEGGPLDPTPMDVDPPPQGSQSPRESVASTSARGDIGVDAVEGSALSLSALPNEPDEEPEPRRRGVQCFPQRAALLKSMLNFLKKAIQDPSFADSIRHLMDGSLPRSLKHIISNSEYYGPSLFLLATDVVTVYVFQEPSLLSSLQDNGLTDVVLHALLVKEVPATREVLASLPNVFSALCLNARGLQAFVACRPFERLFKVLLSPDYLGAMRRRRSSDPMGDTASNLGNAMDELMRHQPSLRVDATAAIIKLLEELCSVGRNPAYVCSRPAAKSEAVGGAGGGAGPSSGVHGGGISGPGSGAGRGSALANDAGSSDEEEEEEDVDPASTVPSTPKAAEEGKGGLAGSATAEARTPVPLVDYILNVMRFVDAILSNNSTDDHCREFVQQKGLVPLMSILGLPNLPVDFPVSPACQAVASVCKSILNLAHEAQVLQQGLTHLGGVLSTLEPLHRPLDSPGGSVLLEELLGSLPPAPPTSAAAAPAPSATAPPAGSPSSGGAAATTAAPALPAATAEAGEGSGQSPLLHAMAATHAYIIMFVHVCRTGQSEIRSISMSHWGSELGLSVLRGLSRLYTSLVWESTVLLALCNDSALPPGCPFGRHQLQRLQGTLQNLLGSEAGGASVPADDGPLSNGMEVDGVDGVSGAPSCSSSTDAKGAKARSQAAVKQIKPLLTGASRLGRALAELFGLLVKLCVGSPMRQRRGQQVPPSPTAPSPSARAVASALTRLLASGLSWEPPLTSPLPKFRLTFYICSVGFTSPMLFDERKYPYHLMLHKFLSSGGQDAFFETFRWALSCGGKVPVGEGLESPELPEGTGEFLDAWLMLLEKMVNPKMVLESPHTLPSKPSAAAAATAAAQAAAQAAASAAAPSGPTFNPVLYLIHTHKRAFDAIMQLWDRRPLKVYGDRMSESMLAILCHLLRGEALIKEKLAKEEEVAAAAASTSSGAVGSTSTGATEGTLLHGSSRGSRATLVPASHEDINQDHLQQLMDMGFCRELATEALAHSASLEQATDYLLSHPTPLVPAAPLASSSPLTAAVGTPARADMPGSDLEMSEEDQVMRAIAMSLGENIVAGERT</sequence>
<feature type="region of interest" description="Disordered" evidence="1">
    <location>
        <begin position="659"/>
        <end position="731"/>
    </location>
</feature>
<dbReference type="Pfam" id="PF06025">
    <property type="entry name" value="DUF913"/>
    <property type="match status" value="1"/>
</dbReference>
<feature type="compositionally biased region" description="Low complexity" evidence="1">
    <location>
        <begin position="1322"/>
        <end position="1342"/>
    </location>
</feature>
<keyword evidence="2" id="KW-1133">Transmembrane helix</keyword>
<name>A0A4D5S055_IXOSC</name>
<feature type="compositionally biased region" description="Polar residues" evidence="1">
    <location>
        <begin position="207"/>
        <end position="219"/>
    </location>
</feature>
<dbReference type="PANTHER" id="PTHR48125">
    <property type="entry name" value="LP07818P1"/>
    <property type="match status" value="1"/>
</dbReference>
<dbReference type="FunFam" id="1.10.8.10:FF:000019">
    <property type="entry name" value="Putative e3 ubiquitin-protein ligase huwe1 isoform x2"/>
    <property type="match status" value="1"/>
</dbReference>
<feature type="compositionally biased region" description="Basic and acidic residues" evidence="1">
    <location>
        <begin position="177"/>
        <end position="206"/>
    </location>
</feature>
<dbReference type="PROSITE" id="PS50030">
    <property type="entry name" value="UBA"/>
    <property type="match status" value="1"/>
</dbReference>